<dbReference type="PROSITE" id="PS00108">
    <property type="entry name" value="PROTEIN_KINASE_ST"/>
    <property type="match status" value="1"/>
</dbReference>
<keyword evidence="2" id="KW-0723">Serine/threonine-protein kinase</keyword>
<keyword evidence="5" id="KW-0418">Kinase</keyword>
<evidence type="ECO:0000256" key="9">
    <source>
        <dbReference type="SAM" id="MobiDB-lite"/>
    </source>
</evidence>
<evidence type="ECO:0000313" key="12">
    <source>
        <dbReference type="Proteomes" id="UP001521184"/>
    </source>
</evidence>
<dbReference type="CDD" id="cd00180">
    <property type="entry name" value="PKc"/>
    <property type="match status" value="1"/>
</dbReference>
<evidence type="ECO:0000256" key="3">
    <source>
        <dbReference type="ARBA" id="ARBA00022679"/>
    </source>
</evidence>
<protein>
    <recommendedName>
        <fullName evidence="1">non-specific serine/threonine protein kinase</fullName>
        <ecNumber evidence="1">2.7.11.1</ecNumber>
    </recommendedName>
</protein>
<keyword evidence="3" id="KW-0808">Transferase</keyword>
<dbReference type="InterPro" id="IPR008271">
    <property type="entry name" value="Ser/Thr_kinase_AS"/>
</dbReference>
<dbReference type="PANTHER" id="PTHR43671:SF98">
    <property type="entry name" value="SERINE_THREONINE-PROTEIN KINASE NEK11"/>
    <property type="match status" value="1"/>
</dbReference>
<accession>A0ABR3TKX6</accession>
<dbReference type="Proteomes" id="UP001521184">
    <property type="component" value="Unassembled WGS sequence"/>
</dbReference>
<keyword evidence="12" id="KW-1185">Reference proteome</keyword>
<evidence type="ECO:0000259" key="10">
    <source>
        <dbReference type="PROSITE" id="PS50011"/>
    </source>
</evidence>
<dbReference type="Gene3D" id="1.10.510.10">
    <property type="entry name" value="Transferase(Phosphotransferase) domain 1"/>
    <property type="match status" value="1"/>
</dbReference>
<proteinExistence type="predicted"/>
<evidence type="ECO:0000256" key="8">
    <source>
        <dbReference type="ARBA" id="ARBA00048679"/>
    </source>
</evidence>
<name>A0ABR3TKX6_9PEZI</name>
<dbReference type="SUPFAM" id="SSF56112">
    <property type="entry name" value="Protein kinase-like (PK-like)"/>
    <property type="match status" value="1"/>
</dbReference>
<comment type="caution">
    <text evidence="11">The sequence shown here is derived from an EMBL/GenBank/DDBJ whole genome shotgun (WGS) entry which is preliminary data.</text>
</comment>
<dbReference type="InterPro" id="IPR000719">
    <property type="entry name" value="Prot_kinase_dom"/>
</dbReference>
<keyword evidence="4" id="KW-0547">Nucleotide-binding</keyword>
<evidence type="ECO:0000256" key="2">
    <source>
        <dbReference type="ARBA" id="ARBA00022527"/>
    </source>
</evidence>
<dbReference type="EC" id="2.7.11.1" evidence="1"/>
<dbReference type="InterPro" id="IPR050660">
    <property type="entry name" value="NEK_Ser/Thr_kinase"/>
</dbReference>
<keyword evidence="6" id="KW-0067">ATP-binding</keyword>
<dbReference type="EMBL" id="JAKEKT020000053">
    <property type="protein sequence ID" value="KAL1640217.1"/>
    <property type="molecule type" value="Genomic_DNA"/>
</dbReference>
<feature type="region of interest" description="Disordered" evidence="9">
    <location>
        <begin position="347"/>
        <end position="389"/>
    </location>
</feature>
<feature type="domain" description="Protein kinase" evidence="10">
    <location>
        <begin position="1"/>
        <end position="263"/>
    </location>
</feature>
<dbReference type="PROSITE" id="PS50011">
    <property type="entry name" value="PROTEIN_KINASE_DOM"/>
    <property type="match status" value="1"/>
</dbReference>
<dbReference type="PANTHER" id="PTHR43671">
    <property type="entry name" value="SERINE/THREONINE-PROTEIN KINASE NEK"/>
    <property type="match status" value="1"/>
</dbReference>
<sequence>MFFLRSRKPQVVHAIKEEARILSRLRHRHIASVIGTYCWKNQFGILMEPIAETDLATFLENSDLEPRDRDRNRLLLGWSMCLLQAVNYIHEMKIKHRDIKPSNILIKDGTNVLLTDFGISRDTEADSTTGSYGLVGAFTPMYSPPEFFEEGTRRGKSADIFSLGCVFLEMCVAVLAPPGSLERFNDFRMEATGSRAYARNSTTVLRWIFYLWSLWASCDSDRIQDYGAALAQLVFLMMDPDASTRITARQLLAMCNTASYQFYHDGGPLSCPHCTSAFSSEDKSEPVHSVFYPLHELEFPGDPEQALEEAPRDWESAKRQWVKEYGCLTKGILEDYPRLALSSPPIVSLDRESRTGEKRPSMDESDDDNGGDGHKKRKEEEQTLVTSGETLMTADQVRSLERKLRVVLHRKGTARERLACMYVIQSECKPGLVKVGIAGDRKRRDSAMQPECELLGDISALYLSKGVLDPQHVEKLVYTQLGAFEERVLCSGHGREPVVHRMWLRCDAEVVVEVVKRWVEWMSLDPYRHGVLKDSWATELMTLDRDREAQHQERFAEVLERHWAWMRKDAKT</sequence>
<organism evidence="11 12">
    <name type="scientific">Diplodia intermedia</name>
    <dbReference type="NCBI Taxonomy" id="856260"/>
    <lineage>
        <taxon>Eukaryota</taxon>
        <taxon>Fungi</taxon>
        <taxon>Dikarya</taxon>
        <taxon>Ascomycota</taxon>
        <taxon>Pezizomycotina</taxon>
        <taxon>Dothideomycetes</taxon>
        <taxon>Dothideomycetes incertae sedis</taxon>
        <taxon>Botryosphaeriales</taxon>
        <taxon>Botryosphaeriaceae</taxon>
        <taxon>Diplodia</taxon>
    </lineage>
</organism>
<evidence type="ECO:0000256" key="5">
    <source>
        <dbReference type="ARBA" id="ARBA00022777"/>
    </source>
</evidence>
<evidence type="ECO:0000256" key="4">
    <source>
        <dbReference type="ARBA" id="ARBA00022741"/>
    </source>
</evidence>
<dbReference type="Pfam" id="PF00069">
    <property type="entry name" value="Pkinase"/>
    <property type="match status" value="1"/>
</dbReference>
<evidence type="ECO:0000256" key="6">
    <source>
        <dbReference type="ARBA" id="ARBA00022840"/>
    </source>
</evidence>
<feature type="compositionally biased region" description="Basic and acidic residues" evidence="9">
    <location>
        <begin position="349"/>
        <end position="362"/>
    </location>
</feature>
<reference evidence="11 12" key="1">
    <citation type="journal article" date="2023" name="Plant Dis.">
        <title>First Report of Diplodia intermedia Causing Canker and Dieback Diseases on Apple Trees in Canada.</title>
        <authorList>
            <person name="Ellouze W."/>
            <person name="Ilyukhin E."/>
            <person name="Sulman M."/>
            <person name="Ali S."/>
        </authorList>
    </citation>
    <scope>NUCLEOTIDE SEQUENCE [LARGE SCALE GENOMIC DNA]</scope>
    <source>
        <strain evidence="11 12">M45-28</strain>
    </source>
</reference>
<evidence type="ECO:0000256" key="7">
    <source>
        <dbReference type="ARBA" id="ARBA00047899"/>
    </source>
</evidence>
<dbReference type="InterPro" id="IPR018306">
    <property type="entry name" value="Phage_T5_Orf172_DNA-bd"/>
</dbReference>
<comment type="catalytic activity">
    <reaction evidence="7">
        <text>L-threonyl-[protein] + ATP = O-phospho-L-threonyl-[protein] + ADP + H(+)</text>
        <dbReference type="Rhea" id="RHEA:46608"/>
        <dbReference type="Rhea" id="RHEA-COMP:11060"/>
        <dbReference type="Rhea" id="RHEA-COMP:11605"/>
        <dbReference type="ChEBI" id="CHEBI:15378"/>
        <dbReference type="ChEBI" id="CHEBI:30013"/>
        <dbReference type="ChEBI" id="CHEBI:30616"/>
        <dbReference type="ChEBI" id="CHEBI:61977"/>
        <dbReference type="ChEBI" id="CHEBI:456216"/>
        <dbReference type="EC" id="2.7.11.1"/>
    </reaction>
</comment>
<dbReference type="InterPro" id="IPR011009">
    <property type="entry name" value="Kinase-like_dom_sf"/>
</dbReference>
<dbReference type="SMART" id="SM00220">
    <property type="entry name" value="S_TKc"/>
    <property type="match status" value="1"/>
</dbReference>
<evidence type="ECO:0000256" key="1">
    <source>
        <dbReference type="ARBA" id="ARBA00012513"/>
    </source>
</evidence>
<gene>
    <name evidence="11" type="ORF">SLS58_007168</name>
</gene>
<dbReference type="Pfam" id="PF10544">
    <property type="entry name" value="T5orf172"/>
    <property type="match status" value="1"/>
</dbReference>
<comment type="catalytic activity">
    <reaction evidence="8">
        <text>L-seryl-[protein] + ATP = O-phospho-L-seryl-[protein] + ADP + H(+)</text>
        <dbReference type="Rhea" id="RHEA:17989"/>
        <dbReference type="Rhea" id="RHEA-COMP:9863"/>
        <dbReference type="Rhea" id="RHEA-COMP:11604"/>
        <dbReference type="ChEBI" id="CHEBI:15378"/>
        <dbReference type="ChEBI" id="CHEBI:29999"/>
        <dbReference type="ChEBI" id="CHEBI:30616"/>
        <dbReference type="ChEBI" id="CHEBI:83421"/>
        <dbReference type="ChEBI" id="CHEBI:456216"/>
        <dbReference type="EC" id="2.7.11.1"/>
    </reaction>
</comment>
<evidence type="ECO:0000313" key="11">
    <source>
        <dbReference type="EMBL" id="KAL1640217.1"/>
    </source>
</evidence>